<comment type="caution">
    <text evidence="2">The sequence shown here is derived from an EMBL/GenBank/DDBJ whole genome shotgun (WGS) entry which is preliminary data.</text>
</comment>
<keyword evidence="3" id="KW-1185">Reference proteome</keyword>
<evidence type="ECO:0000256" key="1">
    <source>
        <dbReference type="SAM" id="MobiDB-lite"/>
    </source>
</evidence>
<dbReference type="OrthoDB" id="8962558at2759"/>
<dbReference type="AlphaFoldDB" id="A0A1A0H924"/>
<dbReference type="RefSeq" id="XP_018710905.1">
    <property type="nucleotide sequence ID" value="XM_018854890.1"/>
</dbReference>
<dbReference type="Proteomes" id="UP000092555">
    <property type="component" value="Unassembled WGS sequence"/>
</dbReference>
<organism evidence="2 3">
    <name type="scientific">Metschnikowia bicuspidata var. bicuspidata NRRL YB-4993</name>
    <dbReference type="NCBI Taxonomy" id="869754"/>
    <lineage>
        <taxon>Eukaryota</taxon>
        <taxon>Fungi</taxon>
        <taxon>Dikarya</taxon>
        <taxon>Ascomycota</taxon>
        <taxon>Saccharomycotina</taxon>
        <taxon>Pichiomycetes</taxon>
        <taxon>Metschnikowiaceae</taxon>
        <taxon>Metschnikowia</taxon>
    </lineage>
</organism>
<gene>
    <name evidence="2" type="ORF">METBIDRAFT_197691</name>
</gene>
<sequence>MTMTTGHPGCSGNAANGKAFAGSIVGRKGPQTNICFTVIPWRDLCLHACPRCNNAMVSMKTQKISGTDVASKKNTRAHREPHPNPHSEPDSRTRLQNQTQNQTPELDSRTRLQNQTQEPHSKPDSRTRLQNQTPEPDSRTRLQNQTPELDSRTRLQNQSPRPGPSRHHYTRRRTRLIRIVPLDYLQKH</sequence>
<proteinExistence type="predicted"/>
<name>A0A1A0H924_9ASCO</name>
<evidence type="ECO:0000313" key="2">
    <source>
        <dbReference type="EMBL" id="OBA20383.1"/>
    </source>
</evidence>
<feature type="compositionally biased region" description="Basic and acidic residues" evidence="1">
    <location>
        <begin position="77"/>
        <end position="93"/>
    </location>
</feature>
<accession>A0A1A0H924</accession>
<dbReference type="EMBL" id="LXTC01000004">
    <property type="protein sequence ID" value="OBA20383.1"/>
    <property type="molecule type" value="Genomic_DNA"/>
</dbReference>
<feature type="compositionally biased region" description="Polar residues" evidence="1">
    <location>
        <begin position="128"/>
        <end position="160"/>
    </location>
</feature>
<protein>
    <submittedName>
        <fullName evidence="2">Uncharacterized protein</fullName>
    </submittedName>
</protein>
<evidence type="ECO:0000313" key="3">
    <source>
        <dbReference type="Proteomes" id="UP000092555"/>
    </source>
</evidence>
<feature type="region of interest" description="Disordered" evidence="1">
    <location>
        <begin position="63"/>
        <end position="172"/>
    </location>
</feature>
<dbReference type="GeneID" id="30027866"/>
<reference evidence="2 3" key="1">
    <citation type="submission" date="2016-05" db="EMBL/GenBank/DDBJ databases">
        <title>Comparative genomics of biotechnologically important yeasts.</title>
        <authorList>
            <consortium name="DOE Joint Genome Institute"/>
            <person name="Riley R."/>
            <person name="Haridas S."/>
            <person name="Wolfe K.H."/>
            <person name="Lopes M.R."/>
            <person name="Hittinger C.T."/>
            <person name="Goker M."/>
            <person name="Salamov A."/>
            <person name="Wisecaver J."/>
            <person name="Long T.M."/>
            <person name="Aerts A.L."/>
            <person name="Barry K."/>
            <person name="Choi C."/>
            <person name="Clum A."/>
            <person name="Coughlan A.Y."/>
            <person name="Deshpande S."/>
            <person name="Douglass A.P."/>
            <person name="Hanson S.J."/>
            <person name="Klenk H.-P."/>
            <person name="LaButti K."/>
            <person name="Lapidus A."/>
            <person name="Lindquist E."/>
            <person name="Lipzen A."/>
            <person name="Meier-kolthoff J.P."/>
            <person name="Ohm R.A."/>
            <person name="Otillar R.P."/>
            <person name="Pangilinan J."/>
            <person name="Peng Y."/>
            <person name="Rokas A."/>
            <person name="Rosa C.A."/>
            <person name="Scheuner C."/>
            <person name="Sibirny A.A."/>
            <person name="Slot J.C."/>
            <person name="Stielow J.B."/>
            <person name="Sun H."/>
            <person name="Kurtzman C.P."/>
            <person name="Blackwell M."/>
            <person name="Grigoriev I.V."/>
            <person name="Jeffries T.W."/>
        </authorList>
    </citation>
    <scope>NUCLEOTIDE SEQUENCE [LARGE SCALE GENOMIC DNA]</scope>
    <source>
        <strain evidence="2 3">NRRL YB-4993</strain>
    </source>
</reference>